<evidence type="ECO:0000256" key="1">
    <source>
        <dbReference type="SAM" id="SignalP"/>
    </source>
</evidence>
<evidence type="ECO:0000313" key="2">
    <source>
        <dbReference type="EMBL" id="MCS3709648.1"/>
    </source>
</evidence>
<dbReference type="Pfam" id="PF05275">
    <property type="entry name" value="CopB"/>
    <property type="match status" value="1"/>
</dbReference>
<feature type="signal peptide" evidence="1">
    <location>
        <begin position="1"/>
        <end position="27"/>
    </location>
</feature>
<dbReference type="InterPro" id="IPR007939">
    <property type="entry name" value="Cu-R_B_prcur"/>
</dbReference>
<feature type="chain" id="PRO_5040940523" evidence="1">
    <location>
        <begin position="28"/>
        <end position="241"/>
    </location>
</feature>
<dbReference type="AlphaFoldDB" id="A0A9X2TJC2"/>
<proteinExistence type="predicted"/>
<reference evidence="2" key="1">
    <citation type="submission" date="2022-08" db="EMBL/GenBank/DDBJ databases">
        <title>Genomic Encyclopedia of Type Strains, Phase V (KMG-V): Genome sequencing to study the core and pangenomes of soil and plant-associated prokaryotes.</title>
        <authorList>
            <person name="Whitman W."/>
        </authorList>
    </citation>
    <scope>NUCLEOTIDE SEQUENCE</scope>
    <source>
        <strain evidence="2">SP3049</strain>
    </source>
</reference>
<name>A0A9X2TJC2_9BACT</name>
<dbReference type="GO" id="GO:0006878">
    <property type="term" value="P:intracellular copper ion homeostasis"/>
    <property type="evidence" value="ECO:0007669"/>
    <property type="project" value="InterPro"/>
</dbReference>
<evidence type="ECO:0000313" key="3">
    <source>
        <dbReference type="Proteomes" id="UP001155057"/>
    </source>
</evidence>
<keyword evidence="1" id="KW-0732">Signal</keyword>
<dbReference type="EMBL" id="JANUAE010000004">
    <property type="protein sequence ID" value="MCS3709648.1"/>
    <property type="molecule type" value="Genomic_DNA"/>
</dbReference>
<sequence length="241" mass="26541">MRIVQYTFGFLIAATLLVGVPTETAHAQTMDDKPRAFLLFHKLEYVPQPAEQPVEGEVTGWAGGDVNRLWLRAHGEQSTLHREGEMEAEALYGRLISPFFDAVAGVRVDRTWGAGGKTRAHLAVGLQGLAPYQFEVEPTLYVSQAGDVSAGFAASYHVLFTQRLKLESELETSAALQDVPEWGVGTGVNDLGLGFRLRYEFHRKFAPYVGYDHSWTFGETADLAGGDTSSGAFVFGVRIWR</sequence>
<dbReference type="Proteomes" id="UP001155057">
    <property type="component" value="Unassembled WGS sequence"/>
</dbReference>
<organism evidence="2 3">
    <name type="scientific">Salinibacter ruber</name>
    <dbReference type="NCBI Taxonomy" id="146919"/>
    <lineage>
        <taxon>Bacteria</taxon>
        <taxon>Pseudomonadati</taxon>
        <taxon>Rhodothermota</taxon>
        <taxon>Rhodothermia</taxon>
        <taxon>Rhodothermales</taxon>
        <taxon>Salinibacteraceae</taxon>
        <taxon>Salinibacter</taxon>
    </lineage>
</organism>
<comment type="caution">
    <text evidence="2">The sequence shown here is derived from an EMBL/GenBank/DDBJ whole genome shotgun (WGS) entry which is preliminary data.</text>
</comment>
<dbReference type="GO" id="GO:0009279">
    <property type="term" value="C:cell outer membrane"/>
    <property type="evidence" value="ECO:0007669"/>
    <property type="project" value="InterPro"/>
</dbReference>
<protein>
    <submittedName>
        <fullName evidence="2">Copper resistance protein B</fullName>
    </submittedName>
</protein>
<dbReference type="GO" id="GO:0005507">
    <property type="term" value="F:copper ion binding"/>
    <property type="evidence" value="ECO:0007669"/>
    <property type="project" value="InterPro"/>
</dbReference>
<gene>
    <name evidence="2" type="ORF">GGP61_001252</name>
</gene>
<dbReference type="RefSeq" id="WP_162890661.1">
    <property type="nucleotide sequence ID" value="NZ_CP030356.1"/>
</dbReference>
<accession>A0A9X2TJC2</accession>